<organism evidence="2 3">
    <name type="scientific">Scopulibacillus daqui</name>
    <dbReference type="NCBI Taxonomy" id="1469162"/>
    <lineage>
        <taxon>Bacteria</taxon>
        <taxon>Bacillati</taxon>
        <taxon>Bacillota</taxon>
        <taxon>Bacilli</taxon>
        <taxon>Bacillales</taxon>
        <taxon>Sporolactobacillaceae</taxon>
        <taxon>Scopulibacillus</taxon>
    </lineage>
</organism>
<keyword evidence="3" id="KW-1185">Reference proteome</keyword>
<evidence type="ECO:0008006" key="4">
    <source>
        <dbReference type="Google" id="ProtNLM"/>
    </source>
</evidence>
<feature type="compositionally biased region" description="Polar residues" evidence="1">
    <location>
        <begin position="96"/>
        <end position="108"/>
    </location>
</feature>
<evidence type="ECO:0000256" key="1">
    <source>
        <dbReference type="SAM" id="MobiDB-lite"/>
    </source>
</evidence>
<proteinExistence type="predicted"/>
<evidence type="ECO:0000313" key="3">
    <source>
        <dbReference type="Proteomes" id="UP000808914"/>
    </source>
</evidence>
<protein>
    <recommendedName>
        <fullName evidence="4">Spore coat protein Z</fullName>
    </recommendedName>
</protein>
<feature type="region of interest" description="Disordered" evidence="1">
    <location>
        <begin position="1"/>
        <end position="108"/>
    </location>
</feature>
<accession>A0ABS2Q390</accession>
<name>A0ABS2Q390_9BACL</name>
<dbReference type="Proteomes" id="UP000808914">
    <property type="component" value="Unassembled WGS sequence"/>
</dbReference>
<evidence type="ECO:0000313" key="2">
    <source>
        <dbReference type="EMBL" id="MBM7646768.1"/>
    </source>
</evidence>
<feature type="compositionally biased region" description="Low complexity" evidence="1">
    <location>
        <begin position="59"/>
        <end position="95"/>
    </location>
</feature>
<reference evidence="2 3" key="1">
    <citation type="submission" date="2021-01" db="EMBL/GenBank/DDBJ databases">
        <title>Genomic Encyclopedia of Type Strains, Phase IV (KMG-IV): sequencing the most valuable type-strain genomes for metagenomic binning, comparative biology and taxonomic classification.</title>
        <authorList>
            <person name="Goeker M."/>
        </authorList>
    </citation>
    <scope>NUCLEOTIDE SEQUENCE [LARGE SCALE GENOMIC DNA]</scope>
    <source>
        <strain evidence="2 3">DSM 28236</strain>
    </source>
</reference>
<comment type="caution">
    <text evidence="2">The sequence shown here is derived from an EMBL/GenBank/DDBJ whole genome shotgun (WGS) entry which is preliminary data.</text>
</comment>
<sequence length="341" mass="35316">MGDLTQNGNEGQSQTFGNLSQNASESQGQTMGNQTQNPSQGQSGSILSQTQNPSQTGSTVTQNQNPVQTQSGSATQTQSPSQTGSNQTQTTGPQTLQANPTNSSSADVTQNVSGVTVNVPVNVTVDCGCGKGFKCEKQQQQACCDCCARALGNLLRQVQQYQSTNLETINIYLINSPALAENPVLDQTITNVNDCATVSFATGPVVTTPSTTAQLCKVAGFSASTPGLITFLTNYANACTNNNPCTCNGDCGCGCGCGQCNCGNVFCSCNTCANGIGEQLNLHTGSLLNLVIEGVPTPIDGVRLLKVCDCLAFFMNDATSTFYVFTLCSIVAFTPAAPGPV</sequence>
<dbReference type="RefSeq" id="WP_205004648.1">
    <property type="nucleotide sequence ID" value="NZ_JAFBER010000029.1"/>
</dbReference>
<dbReference type="EMBL" id="JAFBER010000029">
    <property type="protein sequence ID" value="MBM7646768.1"/>
    <property type="molecule type" value="Genomic_DNA"/>
</dbReference>
<gene>
    <name evidence="2" type="ORF">JOD45_003002</name>
</gene>
<feature type="compositionally biased region" description="Polar residues" evidence="1">
    <location>
        <begin position="1"/>
        <end position="58"/>
    </location>
</feature>